<keyword evidence="2" id="KW-0812">Transmembrane</keyword>
<dbReference type="CDD" id="cd06225">
    <property type="entry name" value="HAMP"/>
    <property type="match status" value="1"/>
</dbReference>
<dbReference type="Pfam" id="PF00672">
    <property type="entry name" value="HAMP"/>
    <property type="match status" value="1"/>
</dbReference>
<proteinExistence type="predicted"/>
<feature type="region of interest" description="Disordered" evidence="1">
    <location>
        <begin position="562"/>
        <end position="608"/>
    </location>
</feature>
<dbReference type="PROSITE" id="PS50885">
    <property type="entry name" value="HAMP"/>
    <property type="match status" value="1"/>
</dbReference>
<feature type="transmembrane region" description="Helical" evidence="2">
    <location>
        <begin position="60"/>
        <end position="83"/>
    </location>
</feature>
<feature type="domain" description="HAMP" evidence="3">
    <location>
        <begin position="356"/>
        <end position="408"/>
    </location>
</feature>
<dbReference type="EMBL" id="DS545928">
    <property type="protein sequence ID" value="EDQ48761.1"/>
    <property type="molecule type" value="Genomic_DNA"/>
</dbReference>
<keyword evidence="2" id="KW-0472">Membrane</keyword>
<dbReference type="AlphaFoldDB" id="A9U6E2"/>
<dbReference type="SMART" id="SM00304">
    <property type="entry name" value="HAMP"/>
    <property type="match status" value="1"/>
</dbReference>
<dbReference type="InterPro" id="IPR003660">
    <property type="entry name" value="HAMP_dom"/>
</dbReference>
<evidence type="ECO:0000256" key="1">
    <source>
        <dbReference type="SAM" id="MobiDB-lite"/>
    </source>
</evidence>
<evidence type="ECO:0000313" key="4">
    <source>
        <dbReference type="EMBL" id="EDQ48761.1"/>
    </source>
</evidence>
<sequence length="650" mass="73236">MIEKQSILDSLTMDTFTNIILGHPIDEFDRFVEEWHRLGGNKMTAEVNEWIPVNSLRHTILARLVLMYLVVILPIILLGVYLYNWSYTNASEEISRNSLAQLSSYLEGLNREIEWLEIQQFDILQESELHKIAVTWGMMDSAEKRSSVNYLLHRLTSIKNSSPYIKDIYVHIHSIGKTISASNAVRSLDQQRYDAIRSIGERSGARLMRQGDSLQLTASKFGGNNVEDPLYLVEIELDNDKLKDSLKPLSVYPGSGSILIAREAGFTLSSNGTPPELLEDFIKAAKGLDDSTILLDIGRREYHFNIANSDKLALSLVSYLPEGTVKRPLIKFNLWAWVFAVTSVFAIIVYAYSTYRYVHRPLLSLVQSFRRMEGGTLDIPIQHEQKDEFGYLYDRFNQMLVKLQTLIDQDFKQKLMMQKAELKQLQSQIKPHFLYNSFFILNSLAKTGDTDRIELFTIMLGEYYRFIARNGEDHATLSEEIKHARMYTEIQQLRFSRRIRVQFDELPPGSKPAADHGCLPAGEPAARAERAGGRAVSRRMVYQTAWRLQWVSGVRAALRAEGQHDEQRLSSGCSRCGGSGHPDPHSGLPRNAGQHRKPQAADGAPHPAVDLAQDRFGSCSYLPGSLPAVQFQPAPGGSAEACAGICRPAG</sequence>
<accession>A9U6E2</accession>
<feature type="transmembrane region" description="Helical" evidence="2">
    <location>
        <begin position="334"/>
        <end position="352"/>
    </location>
</feature>
<reference evidence="4" key="1">
    <citation type="journal article" date="2008" name="Science">
        <title>The Physcomitrella genome reveals evolutionary insights into the conquest of land by plants.</title>
        <authorList>
            <person name="Rensing S."/>
            <person name="Lang D."/>
            <person name="Zimmer A."/>
            <person name="Terry A."/>
            <person name="Salamov A."/>
            <person name="Shapiro H."/>
            <person name="Nishiyama T."/>
            <person name="Perroud P.-F."/>
            <person name="Lindquist E."/>
            <person name="Kamisugi Y."/>
            <person name="Tanahashi T."/>
            <person name="Sakakibara K."/>
            <person name="Fujita T."/>
            <person name="Oishi K."/>
            <person name="Shin-I T."/>
            <person name="Kuroki Y."/>
            <person name="Toyoda A."/>
            <person name="Suzuki Y."/>
            <person name="Hashimoto A."/>
            <person name="Yamaguchi K."/>
            <person name="Sugano A."/>
            <person name="Kohara Y."/>
            <person name="Fujiyama A."/>
            <person name="Anterola A."/>
            <person name="Aoki S."/>
            <person name="Ashton N."/>
            <person name="Barbazuk W.B."/>
            <person name="Barker E."/>
            <person name="Bennetzen J."/>
            <person name="Bezanilla M."/>
            <person name="Blankenship R."/>
            <person name="Cho S.H."/>
            <person name="Dutcher S."/>
            <person name="Estelle M."/>
            <person name="Fawcett J.A."/>
            <person name="Gundlach H."/>
            <person name="Hanada K."/>
            <person name="Heyl A."/>
            <person name="Hicks K.A."/>
            <person name="Hugh J."/>
            <person name="Lohr M."/>
            <person name="Mayer K."/>
            <person name="Melkozernov A."/>
            <person name="Murata T."/>
            <person name="Nelson D."/>
            <person name="Pils B."/>
            <person name="Prigge M."/>
            <person name="Reiss B."/>
            <person name="Renner T."/>
            <person name="Rombauts S."/>
            <person name="Rushton P."/>
            <person name="Sanderfoot A."/>
            <person name="Schween G."/>
            <person name="Shiu S.-H."/>
            <person name="Stueber K."/>
            <person name="Theodoulou F.L."/>
            <person name="Tu H."/>
            <person name="Van de Peer Y."/>
            <person name="Verrier P.J."/>
            <person name="Waters E."/>
            <person name="Wood A."/>
            <person name="Yang L."/>
            <person name="Cove D."/>
            <person name="Cuming A."/>
            <person name="Hasebe M."/>
            <person name="Lucas S."/>
            <person name="Mishler D.B."/>
            <person name="Reski R."/>
            <person name="Grigoriev I."/>
            <person name="Quatrano R.S."/>
            <person name="Boore J.L."/>
        </authorList>
    </citation>
    <scope>NUCLEOTIDE SEQUENCE [LARGE SCALE GENOMIC DNA]</scope>
</reference>
<keyword evidence="2" id="KW-1133">Transmembrane helix</keyword>
<dbReference type="Gene3D" id="6.10.340.10">
    <property type="match status" value="1"/>
</dbReference>
<evidence type="ECO:0000259" key="3">
    <source>
        <dbReference type="PROSITE" id="PS50885"/>
    </source>
</evidence>
<evidence type="ECO:0000256" key="2">
    <source>
        <dbReference type="SAM" id="Phobius"/>
    </source>
</evidence>
<dbReference type="PANTHER" id="PTHR34220:SF7">
    <property type="entry name" value="SENSOR HISTIDINE KINASE YPDA"/>
    <property type="match status" value="1"/>
</dbReference>
<dbReference type="PANTHER" id="PTHR34220">
    <property type="entry name" value="SENSOR HISTIDINE KINASE YPDA"/>
    <property type="match status" value="1"/>
</dbReference>
<organism>
    <name type="scientific">Physcomitrium patens</name>
    <name type="common">Spreading-leaved earth moss</name>
    <name type="synonym">Physcomitrella patens</name>
    <dbReference type="NCBI Taxonomy" id="3218"/>
    <lineage>
        <taxon>Eukaryota</taxon>
        <taxon>Viridiplantae</taxon>
        <taxon>Streptophyta</taxon>
        <taxon>Embryophyta</taxon>
        <taxon>Bryophyta</taxon>
        <taxon>Bryophytina</taxon>
        <taxon>Bryopsida</taxon>
        <taxon>Funariidae</taxon>
        <taxon>Funariales</taxon>
        <taxon>Funariaceae</taxon>
        <taxon>Physcomitrium</taxon>
    </lineage>
</organism>
<dbReference type="SUPFAM" id="SSF158472">
    <property type="entry name" value="HAMP domain-like"/>
    <property type="match status" value="1"/>
</dbReference>
<dbReference type="InterPro" id="IPR050640">
    <property type="entry name" value="Bact_2-comp_sensor_kinase"/>
</dbReference>
<protein>
    <submittedName>
        <fullName evidence="4">Predicted protein</fullName>
    </submittedName>
</protein>
<dbReference type="GO" id="GO:0000155">
    <property type="term" value="F:phosphorelay sensor kinase activity"/>
    <property type="evidence" value="ECO:0007669"/>
    <property type="project" value="InterPro"/>
</dbReference>
<name>A9U6E2_PHYPA</name>
<dbReference type="InterPro" id="IPR010559">
    <property type="entry name" value="Sig_transdc_His_kin_internal"/>
</dbReference>
<gene>
    <name evidence="4" type="ORF">PHYPADRAFT_103177</name>
</gene>
<dbReference type="Pfam" id="PF06580">
    <property type="entry name" value="His_kinase"/>
    <property type="match status" value="1"/>
</dbReference>
<dbReference type="GO" id="GO:0016020">
    <property type="term" value="C:membrane"/>
    <property type="evidence" value="ECO:0007669"/>
    <property type="project" value="InterPro"/>
</dbReference>
<dbReference type="HOGENOM" id="CLU_455358_0_0_1"/>